<evidence type="ECO:0000313" key="2">
    <source>
        <dbReference type="EMBL" id="KAK3273659.1"/>
    </source>
</evidence>
<name>A0AAE0G8R1_9CHLO</name>
<evidence type="ECO:0000313" key="3">
    <source>
        <dbReference type="Proteomes" id="UP001190700"/>
    </source>
</evidence>
<reference evidence="2 3" key="1">
    <citation type="journal article" date="2015" name="Genome Biol. Evol.">
        <title>Comparative Genomics of a Bacterivorous Green Alga Reveals Evolutionary Causalities and Consequences of Phago-Mixotrophic Mode of Nutrition.</title>
        <authorList>
            <person name="Burns J.A."/>
            <person name="Paasch A."/>
            <person name="Narechania A."/>
            <person name="Kim E."/>
        </authorList>
    </citation>
    <scope>NUCLEOTIDE SEQUENCE [LARGE SCALE GENOMIC DNA]</scope>
    <source>
        <strain evidence="2 3">PLY_AMNH</strain>
    </source>
</reference>
<feature type="region of interest" description="Disordered" evidence="1">
    <location>
        <begin position="19"/>
        <end position="107"/>
    </location>
</feature>
<sequence length="219" mass="22895">MVVNSHTTFYADFFTVLTSPSRTSPRGVQDRRGPPSLQPGPRTGWWAGTGTGTGTGPGTSPGIGSTDGTGSDSNRGSRHGYDGESCAFALPRQPGSGADYESVRRPRRDMTSRVRHLHFSLTWQTGVSESNPTSERMPEPSATPRIPKVTSPPQGKGTGDTVAAVGTGGEVHTHGAGRHPGTHNASSAMTSTTTELPTSVPAVEGSTLTSTRRELPITE</sequence>
<feature type="compositionally biased region" description="Polar residues" evidence="1">
    <location>
        <begin position="183"/>
        <end position="197"/>
    </location>
</feature>
<keyword evidence="3" id="KW-1185">Reference proteome</keyword>
<dbReference type="AlphaFoldDB" id="A0AAE0G8R1"/>
<organism evidence="2 3">
    <name type="scientific">Cymbomonas tetramitiformis</name>
    <dbReference type="NCBI Taxonomy" id="36881"/>
    <lineage>
        <taxon>Eukaryota</taxon>
        <taxon>Viridiplantae</taxon>
        <taxon>Chlorophyta</taxon>
        <taxon>Pyramimonadophyceae</taxon>
        <taxon>Pyramimonadales</taxon>
        <taxon>Pyramimonadaceae</taxon>
        <taxon>Cymbomonas</taxon>
    </lineage>
</organism>
<comment type="caution">
    <text evidence="2">The sequence shown here is derived from an EMBL/GenBank/DDBJ whole genome shotgun (WGS) entry which is preliminary data.</text>
</comment>
<feature type="region of interest" description="Disordered" evidence="1">
    <location>
        <begin position="126"/>
        <end position="219"/>
    </location>
</feature>
<accession>A0AAE0G8R1</accession>
<protein>
    <submittedName>
        <fullName evidence="2">Uncharacterized protein</fullName>
    </submittedName>
</protein>
<proteinExistence type="predicted"/>
<gene>
    <name evidence="2" type="ORF">CYMTET_18114</name>
</gene>
<feature type="compositionally biased region" description="Gly residues" evidence="1">
    <location>
        <begin position="47"/>
        <end position="67"/>
    </location>
</feature>
<dbReference type="Proteomes" id="UP001190700">
    <property type="component" value="Unassembled WGS sequence"/>
</dbReference>
<evidence type="ECO:0000256" key="1">
    <source>
        <dbReference type="SAM" id="MobiDB-lite"/>
    </source>
</evidence>
<dbReference type="EMBL" id="LGRX02008337">
    <property type="protein sequence ID" value="KAK3273659.1"/>
    <property type="molecule type" value="Genomic_DNA"/>
</dbReference>